<protein>
    <recommendedName>
        <fullName evidence="1">Putative endonuclease Z1 domain-containing protein</fullName>
    </recommendedName>
</protein>
<dbReference type="RefSeq" id="WP_229927516.1">
    <property type="nucleotide sequence ID" value="NZ_BNBO01000017.1"/>
</dbReference>
<proteinExistence type="predicted"/>
<evidence type="ECO:0000313" key="2">
    <source>
        <dbReference type="EMBL" id="GHH72230.1"/>
    </source>
</evidence>
<dbReference type="AlphaFoldDB" id="A0A919FTR0"/>
<keyword evidence="3" id="KW-1185">Reference proteome</keyword>
<evidence type="ECO:0000313" key="3">
    <source>
        <dbReference type="Proteomes" id="UP000617734"/>
    </source>
</evidence>
<organism evidence="2 3">
    <name type="scientific">Kitasatospora indigofera</name>
    <dbReference type="NCBI Taxonomy" id="67307"/>
    <lineage>
        <taxon>Bacteria</taxon>
        <taxon>Bacillati</taxon>
        <taxon>Actinomycetota</taxon>
        <taxon>Actinomycetes</taxon>
        <taxon>Kitasatosporales</taxon>
        <taxon>Streptomycetaceae</taxon>
        <taxon>Kitasatospora</taxon>
    </lineage>
</organism>
<dbReference type="EMBL" id="BNBO01000017">
    <property type="protein sequence ID" value="GHH72230.1"/>
    <property type="molecule type" value="Genomic_DNA"/>
</dbReference>
<name>A0A919FTR0_9ACTN</name>
<dbReference type="GeneID" id="95353892"/>
<dbReference type="InterPro" id="IPR018310">
    <property type="entry name" value="Put_endonuclease_Z1-dom"/>
</dbReference>
<feature type="domain" description="Putative endonuclease Z1" evidence="1">
    <location>
        <begin position="497"/>
        <end position="729"/>
    </location>
</feature>
<sequence length="1012" mass="111451">MPDSLLEIHTSVLALMRESGPRQLAKYLTVLGEDIDPAADLSEQQLSHRLSTAQTGEPLLELWRHLLKRWDHIDHPSWAPDAQANTATRRALTYDALGFGPGLREAFSQAVPVAVVPGPVVISKERPDAAWYDKTTSAHAWYWPAYENYLLKNRHWPADAVASLDQASTQVVSRLADPTSPVPYKAKGLVVGYVQSGKTANFTGVAAKAFDAGYRLVIVLGGTLNLLRRQTQRRLDMELVGMENILRGANPADPAAMEGMDYQDDKAWADGQFLSHGAQPSTLGRFNIERLTTRDDDYRSLLQGITALEFDKREPDLPLYDPRNLHRTAGRLMVVKKNKLVLTKLVKDLKKIRTDLGEIPVLIIDDESDQASVNTSDPKKWRDGQTERTAINGLISKLIQMLPRAQYVGYTATPFANVFVDPSDVDDVFPRDFLISLPRPEGYMGAQDFHDLGSGIPEGSRTVGNSRELAHVRSIDADGEEFGSPEEATAYTDGRYLREALDMYVLAGAMKLYREAAGAPTYRHHTMLVHESVKQIEHRELAERLRGLWHASGYFGEQGHHRLRSLFDSDIKPVSALHSEGFAVPQSYEDLAPFIGPVVIRVGGAGHPVLVVNGDQDIEQPELDFDTQSVWKILVGGTKLSRGFTVEGLTVTYYRRTTAAADTMMQMGRWFGFRRGYRDLVRLYIGRSETRGTKTVDLYEGFEAICRDEEAFRAQLALYSQQASGPDGMPGAALTPAQVPPLVAQHIPWIKPSAPNKMFNAELVEIRSPGRWVEPTAHPSRAADLRRSTESWGPVLAALGTGERVTFVHLPREDQGSYTRYPAETTVISHAEMLQVMGGLRWDRPELFAPHLKYLADASDAGCAADDWVVIAPQLSSAGSVSASLLGSCPLTLVERARNPRGVFNRISGMAHRQSAERIAGLLPCSPEDPFAAQFTRPRRGAVLFYPVIESTEAIRAGLPSGGMLDPGKVVAAFAFIPPAGPGLGDRRGPLVRFRTIDSGQPDSPVVASHSS</sequence>
<comment type="caution">
    <text evidence="2">The sequence shown here is derived from an EMBL/GenBank/DDBJ whole genome shotgun (WGS) entry which is preliminary data.</text>
</comment>
<dbReference type="Proteomes" id="UP000617734">
    <property type="component" value="Unassembled WGS sequence"/>
</dbReference>
<dbReference type="Pfam" id="PF10593">
    <property type="entry name" value="Z1"/>
    <property type="match status" value="1"/>
</dbReference>
<accession>A0A919FTR0</accession>
<reference evidence="2" key="2">
    <citation type="submission" date="2020-09" db="EMBL/GenBank/DDBJ databases">
        <authorList>
            <person name="Sun Q."/>
            <person name="Ohkuma M."/>
        </authorList>
    </citation>
    <scope>NUCLEOTIDE SEQUENCE</scope>
    <source>
        <strain evidence="2">JCM 4646</strain>
    </source>
</reference>
<gene>
    <name evidence="2" type="ORF">GCM10018781_34730</name>
</gene>
<reference evidence="2" key="1">
    <citation type="journal article" date="2014" name="Int. J. Syst. Evol. Microbiol.">
        <title>Complete genome sequence of Corynebacterium casei LMG S-19264T (=DSM 44701T), isolated from a smear-ripened cheese.</title>
        <authorList>
            <consortium name="US DOE Joint Genome Institute (JGI-PGF)"/>
            <person name="Walter F."/>
            <person name="Albersmeier A."/>
            <person name="Kalinowski J."/>
            <person name="Ruckert C."/>
        </authorList>
    </citation>
    <scope>NUCLEOTIDE SEQUENCE</scope>
    <source>
        <strain evidence="2">JCM 4646</strain>
    </source>
</reference>
<evidence type="ECO:0000259" key="1">
    <source>
        <dbReference type="Pfam" id="PF10593"/>
    </source>
</evidence>